<dbReference type="SUPFAM" id="SSF46609">
    <property type="entry name" value="Fe,Mn superoxide dismutase (SOD), N-terminal domain"/>
    <property type="match status" value="1"/>
</dbReference>
<evidence type="ECO:0000256" key="4">
    <source>
        <dbReference type="ARBA" id="ARBA00023002"/>
    </source>
</evidence>
<evidence type="ECO:0000313" key="11">
    <source>
        <dbReference type="Proteomes" id="UP001439008"/>
    </source>
</evidence>
<dbReference type="InterPro" id="IPR019832">
    <property type="entry name" value="Mn/Fe_SOD_C"/>
</dbReference>
<dbReference type="InterPro" id="IPR019833">
    <property type="entry name" value="Mn/Fe_SOD_BS"/>
</dbReference>
<dbReference type="EMBL" id="JBDODL010000119">
    <property type="protein sequence ID" value="MES1918758.1"/>
    <property type="molecule type" value="Genomic_DNA"/>
</dbReference>
<dbReference type="Gene3D" id="1.10.287.990">
    <property type="entry name" value="Fe,Mn superoxide dismutase (SOD) domain"/>
    <property type="match status" value="1"/>
</dbReference>
<dbReference type="InterPro" id="IPR019831">
    <property type="entry name" value="Mn/Fe_SOD_N"/>
</dbReference>
<evidence type="ECO:0000259" key="8">
    <source>
        <dbReference type="Pfam" id="PF00081"/>
    </source>
</evidence>
<evidence type="ECO:0000256" key="6">
    <source>
        <dbReference type="ARBA" id="ARBA00049204"/>
    </source>
</evidence>
<dbReference type="EC" id="1.15.1.1" evidence="7"/>
<dbReference type="InterPro" id="IPR036324">
    <property type="entry name" value="Mn/Fe_SOD_N_sf"/>
</dbReference>
<dbReference type="PIRSF" id="PIRSF000349">
    <property type="entry name" value="SODismutase"/>
    <property type="match status" value="1"/>
</dbReference>
<evidence type="ECO:0000256" key="1">
    <source>
        <dbReference type="ARBA" id="ARBA00001962"/>
    </source>
</evidence>
<evidence type="ECO:0000256" key="2">
    <source>
        <dbReference type="ARBA" id="ARBA00008714"/>
    </source>
</evidence>
<accession>A0ABV2AH86</accession>
<comment type="catalytic activity">
    <reaction evidence="6 7">
        <text>2 superoxide + 2 H(+) = H2O2 + O2</text>
        <dbReference type="Rhea" id="RHEA:20696"/>
        <dbReference type="ChEBI" id="CHEBI:15378"/>
        <dbReference type="ChEBI" id="CHEBI:15379"/>
        <dbReference type="ChEBI" id="CHEBI:16240"/>
        <dbReference type="ChEBI" id="CHEBI:18421"/>
        <dbReference type="EC" id="1.15.1.1"/>
    </reaction>
</comment>
<feature type="domain" description="Manganese/iron superoxide dismutase C-terminal" evidence="9">
    <location>
        <begin position="114"/>
        <end position="215"/>
    </location>
</feature>
<dbReference type="InterPro" id="IPR050265">
    <property type="entry name" value="Fe/Mn_Superoxide_Dismutase"/>
</dbReference>
<comment type="similarity">
    <text evidence="2 7">Belongs to the iron/manganese superoxide dismutase family.</text>
</comment>
<keyword evidence="4 7" id="KW-0560">Oxidoreductase</keyword>
<dbReference type="InterPro" id="IPR001189">
    <property type="entry name" value="Mn/Fe_SOD"/>
</dbReference>
<feature type="domain" description="Manganese/iron superoxide dismutase N-terminal" evidence="8">
    <location>
        <begin position="21"/>
        <end position="100"/>
    </location>
</feature>
<proteinExistence type="inferred from homology"/>
<dbReference type="PANTHER" id="PTHR11404">
    <property type="entry name" value="SUPEROXIDE DISMUTASE 2"/>
    <property type="match status" value="1"/>
</dbReference>
<evidence type="ECO:0000313" key="10">
    <source>
        <dbReference type="EMBL" id="MES1918758.1"/>
    </source>
</evidence>
<dbReference type="SUPFAM" id="SSF54719">
    <property type="entry name" value="Fe,Mn superoxide dismutase (SOD), C-terminal domain"/>
    <property type="match status" value="1"/>
</dbReference>
<keyword evidence="5" id="KW-0408">Iron</keyword>
<evidence type="ECO:0000259" key="9">
    <source>
        <dbReference type="Pfam" id="PF02777"/>
    </source>
</evidence>
<comment type="cofactor">
    <cofactor evidence="1">
        <name>Fe cation</name>
        <dbReference type="ChEBI" id="CHEBI:24875"/>
    </cofactor>
</comment>
<reference evidence="10 11" key="1">
    <citation type="journal article" date="2024" name="BMC Biol.">
        <title>Comparative genomics of Ascetosporea gives new insight into the evolutionary basis for animal parasitism in Rhizaria.</title>
        <authorList>
            <person name="Hiltunen Thoren M."/>
            <person name="Onut-Brannstrom I."/>
            <person name="Alfjorden A."/>
            <person name="Peckova H."/>
            <person name="Swords F."/>
            <person name="Hooper C."/>
            <person name="Holzer A.S."/>
            <person name="Bass D."/>
            <person name="Burki F."/>
        </authorList>
    </citation>
    <scope>NUCLEOTIDE SEQUENCE [LARGE SCALE GENOMIC DNA]</scope>
    <source>
        <strain evidence="10">20-A016</strain>
    </source>
</reference>
<comment type="caution">
    <text evidence="10">The sequence shown here is derived from an EMBL/GenBank/DDBJ whole genome shotgun (WGS) entry which is preliminary data.</text>
</comment>
<gene>
    <name evidence="10" type="ORF">MHBO_000670</name>
</gene>
<dbReference type="InterPro" id="IPR036314">
    <property type="entry name" value="SOD_C_sf"/>
</dbReference>
<evidence type="ECO:0000256" key="5">
    <source>
        <dbReference type="ARBA" id="ARBA00023004"/>
    </source>
</evidence>
<name>A0ABV2AH86_9EUKA</name>
<dbReference type="PROSITE" id="PS00088">
    <property type="entry name" value="SOD_MN"/>
    <property type="match status" value="1"/>
</dbReference>
<keyword evidence="11" id="KW-1185">Reference proteome</keyword>
<dbReference type="PRINTS" id="PR01703">
    <property type="entry name" value="MNSODISMTASE"/>
</dbReference>
<comment type="function">
    <text evidence="7">Destroys radicals which are normally produced within the cells and which are toxic to biological systems.</text>
</comment>
<protein>
    <recommendedName>
        <fullName evidence="7">Superoxide dismutase</fullName>
        <ecNumber evidence="7">1.15.1.1</ecNumber>
    </recommendedName>
</protein>
<dbReference type="PANTHER" id="PTHR11404:SF6">
    <property type="entry name" value="SUPEROXIDE DISMUTASE [MN], MITOCHONDRIAL"/>
    <property type="match status" value="1"/>
</dbReference>
<evidence type="ECO:0000256" key="7">
    <source>
        <dbReference type="RuleBase" id="RU000414"/>
    </source>
</evidence>
<sequence length="226" mass="26756">MFRLKKFPRFCTTEVFKIETELPALPYKYDALDPIIPTRIMELHHSKHHQGYINNYNIAMNIYNQAETKKDKVAMEKANKNIWFNGGGHVNHSIFWKNLCPVPEGGGNIDYAPNVMAEIKKKYKSFEIFKKEFNAITVGIHGSGWGWLIYSRKNKELEIKTTQNQEMVAFKHKGSLPLLGVDVWEHAYYLKYENRRNEYLENIWKVVNWKDVERRFMSRFNLSESD</sequence>
<organism evidence="10 11">
    <name type="scientific">Bonamia ostreae</name>
    <dbReference type="NCBI Taxonomy" id="126728"/>
    <lineage>
        <taxon>Eukaryota</taxon>
        <taxon>Sar</taxon>
        <taxon>Rhizaria</taxon>
        <taxon>Endomyxa</taxon>
        <taxon>Ascetosporea</taxon>
        <taxon>Haplosporida</taxon>
        <taxon>Bonamia</taxon>
    </lineage>
</organism>
<dbReference type="Pfam" id="PF00081">
    <property type="entry name" value="Sod_Fe_N"/>
    <property type="match status" value="1"/>
</dbReference>
<dbReference type="Gene3D" id="3.55.40.20">
    <property type="entry name" value="Iron/manganese superoxide dismutase, C-terminal domain"/>
    <property type="match status" value="1"/>
</dbReference>
<keyword evidence="3 7" id="KW-0479">Metal-binding</keyword>
<dbReference type="Pfam" id="PF02777">
    <property type="entry name" value="Sod_Fe_C"/>
    <property type="match status" value="1"/>
</dbReference>
<evidence type="ECO:0000256" key="3">
    <source>
        <dbReference type="ARBA" id="ARBA00022723"/>
    </source>
</evidence>
<dbReference type="Proteomes" id="UP001439008">
    <property type="component" value="Unassembled WGS sequence"/>
</dbReference>